<dbReference type="Proteomes" id="UP000307378">
    <property type="component" value="Unassembled WGS sequence"/>
</dbReference>
<evidence type="ECO:0000313" key="2">
    <source>
        <dbReference type="Proteomes" id="UP000307378"/>
    </source>
</evidence>
<accession>A0A4S8PZ50</accession>
<protein>
    <submittedName>
        <fullName evidence="1">Uncharacterized protein</fullName>
    </submittedName>
</protein>
<sequence>MTFELFGKTYTAADFADASAQFSEARDASGRGSSTMPLPAIMQDGKVVGHFSYNGRIWAEPSRLHFGPNWPQPIYDNRPH</sequence>
<dbReference type="AlphaFoldDB" id="A0A4S8PZ50"/>
<dbReference type="RefSeq" id="WP_136542517.1">
    <property type="nucleotide sequence ID" value="NZ_STGU01000011.1"/>
</dbReference>
<gene>
    <name evidence="1" type="ORF">FAA86_17985</name>
</gene>
<evidence type="ECO:0000313" key="1">
    <source>
        <dbReference type="EMBL" id="THV33084.1"/>
    </source>
</evidence>
<name>A0A4S8PZ50_9HYPH</name>
<dbReference type="EMBL" id="STGU01000011">
    <property type="protein sequence ID" value="THV33084.1"/>
    <property type="molecule type" value="Genomic_DNA"/>
</dbReference>
<organism evidence="1 2">
    <name type="scientific">Rhizobium rosettiformans W3</name>
    <dbReference type="NCBI Taxonomy" id="538378"/>
    <lineage>
        <taxon>Bacteria</taxon>
        <taxon>Pseudomonadati</taxon>
        <taxon>Pseudomonadota</taxon>
        <taxon>Alphaproteobacteria</taxon>
        <taxon>Hyphomicrobiales</taxon>
        <taxon>Rhizobiaceae</taxon>
        <taxon>Rhizobium/Agrobacterium group</taxon>
        <taxon>Rhizobium</taxon>
    </lineage>
</organism>
<proteinExistence type="predicted"/>
<comment type="caution">
    <text evidence="1">The sequence shown here is derived from an EMBL/GenBank/DDBJ whole genome shotgun (WGS) entry which is preliminary data.</text>
</comment>
<reference evidence="1 2" key="1">
    <citation type="submission" date="2019-04" db="EMBL/GenBank/DDBJ databases">
        <title>genome sequence of strain W3.</title>
        <authorList>
            <person name="Gao J."/>
            <person name="Sun J."/>
        </authorList>
    </citation>
    <scope>NUCLEOTIDE SEQUENCE [LARGE SCALE GENOMIC DNA]</scope>
    <source>
        <strain evidence="1 2">W3</strain>
    </source>
</reference>